<dbReference type="GO" id="GO:0016020">
    <property type="term" value="C:membrane"/>
    <property type="evidence" value="ECO:0007669"/>
    <property type="project" value="InterPro"/>
</dbReference>
<accession>A0A3M4P1A0</accession>
<evidence type="ECO:0000313" key="2">
    <source>
        <dbReference type="EMBL" id="RMQ72041.1"/>
    </source>
</evidence>
<evidence type="ECO:0000313" key="3">
    <source>
        <dbReference type="Proteomes" id="UP000271866"/>
    </source>
</evidence>
<feature type="chain" id="PRO_5018291494" description="Lipoprotein" evidence="1">
    <location>
        <begin position="33"/>
        <end position="119"/>
    </location>
</feature>
<dbReference type="Proteomes" id="UP000271866">
    <property type="component" value="Unassembled WGS sequence"/>
</dbReference>
<gene>
    <name evidence="2" type="ORF">ALP98_04779</name>
</gene>
<feature type="signal peptide" evidence="1">
    <location>
        <begin position="1"/>
        <end position="32"/>
    </location>
</feature>
<evidence type="ECO:0008006" key="4">
    <source>
        <dbReference type="Google" id="ProtNLM"/>
    </source>
</evidence>
<evidence type="ECO:0000256" key="1">
    <source>
        <dbReference type="SAM" id="SignalP"/>
    </source>
</evidence>
<sequence length="119" mass="13165">MSTSFPRDLVMLRFLRFATVIGGLCLSASALATTVDSATYGYPLTNPFEATIATTPPDLRPDLPDDEDIDQDVYTLNLHPEREFTLPDNFWAVKKLHYRLAKQDHAAPLIFLIAGTGAP</sequence>
<dbReference type="EMBL" id="RBRK01000137">
    <property type="protein sequence ID" value="RMQ72041.1"/>
    <property type="molecule type" value="Genomic_DNA"/>
</dbReference>
<reference evidence="2 3" key="1">
    <citation type="submission" date="2018-08" db="EMBL/GenBank/DDBJ databases">
        <title>Recombination of ecologically and evolutionarily significant loci maintains genetic cohesion in the Pseudomonas syringae species complex.</title>
        <authorList>
            <person name="Dillon M."/>
            <person name="Thakur S."/>
            <person name="Almeida R.N.D."/>
            <person name="Weir B.S."/>
            <person name="Guttman D.S."/>
        </authorList>
    </citation>
    <scope>NUCLEOTIDE SEQUENCE [LARGE SCALE GENOMIC DNA]</scope>
    <source>
        <strain evidence="2 3">ICMP 11296</strain>
    </source>
</reference>
<name>A0A3M4P1A0_PSEVI</name>
<comment type="caution">
    <text evidence="2">The sequence shown here is derived from an EMBL/GenBank/DDBJ whole genome shotgun (WGS) entry which is preliminary data.</text>
</comment>
<dbReference type="AlphaFoldDB" id="A0A3M4P1A0"/>
<dbReference type="PANTHER" id="PTHR30035">
    <property type="entry name" value="LIPOPROTEIN VACJ-RELATED"/>
    <property type="match status" value="1"/>
</dbReference>
<dbReference type="PANTHER" id="PTHR30035:SF1">
    <property type="entry name" value="AB HYDROLASE-1 DOMAIN-CONTAINING PROTEIN"/>
    <property type="match status" value="1"/>
</dbReference>
<feature type="non-terminal residue" evidence="2">
    <location>
        <position position="119"/>
    </location>
</feature>
<protein>
    <recommendedName>
        <fullName evidence="4">Lipoprotein</fullName>
    </recommendedName>
</protein>
<organism evidence="2 3">
    <name type="scientific">Pseudomonas viridiflava</name>
    <name type="common">Phytomonas viridiflava</name>
    <dbReference type="NCBI Taxonomy" id="33069"/>
    <lineage>
        <taxon>Bacteria</taxon>
        <taxon>Pseudomonadati</taxon>
        <taxon>Pseudomonadota</taxon>
        <taxon>Gammaproteobacteria</taxon>
        <taxon>Pseudomonadales</taxon>
        <taxon>Pseudomonadaceae</taxon>
        <taxon>Pseudomonas</taxon>
    </lineage>
</organism>
<keyword evidence="1" id="KW-0732">Signal</keyword>
<proteinExistence type="predicted"/>
<dbReference type="InterPro" id="IPR007428">
    <property type="entry name" value="MlaA"/>
</dbReference>